<dbReference type="EMBL" id="KU686208">
    <property type="protein sequence ID" value="AOV61202.1"/>
    <property type="molecule type" value="Genomic_DNA"/>
</dbReference>
<comment type="cofactor">
    <cofactor evidence="1">
        <name>L-ascorbate</name>
        <dbReference type="ChEBI" id="CHEBI:38290"/>
    </cofactor>
</comment>
<evidence type="ECO:0000313" key="11">
    <source>
        <dbReference type="Proteomes" id="UP000241089"/>
    </source>
</evidence>
<dbReference type="RefSeq" id="YP_009321068.1">
    <property type="nucleotide sequence ID" value="NC_031903.1"/>
</dbReference>
<dbReference type="InterPro" id="IPR044862">
    <property type="entry name" value="Pro_4_hyd_alph_FE2OG_OXY"/>
</dbReference>
<protein>
    <submittedName>
        <fullName evidence="7">2OG-Fe(II) oxygenase</fullName>
    </submittedName>
</protein>
<gene>
    <name evidence="7" type="ORF">C350210_157</name>
    <name evidence="8" type="ORF">N440310_156</name>
    <name evidence="9" type="ORF">T191209_156</name>
</gene>
<accession>A0A1D8KQQ6</accession>
<evidence type="ECO:0000313" key="9">
    <source>
        <dbReference type="EMBL" id="AOV61416.1"/>
    </source>
</evidence>
<keyword evidence="12" id="KW-1185">Reference proteome</keyword>
<reference evidence="10 11" key="1">
    <citation type="journal article" date="2016" name="Virology">
        <title>The genomic content and context of auxiliary metabolic genes in marine cyanomyoviruses.</title>
        <authorList>
            <person name="Crummett L.T."/>
            <person name="Puxty R.J."/>
            <person name="Weihe C."/>
            <person name="Marston M.F."/>
            <person name="Martiny J.B."/>
        </authorList>
    </citation>
    <scope>NUCLEOTIDE SEQUENCE [LARGE SCALE GENOMIC DNA]</scope>
    <source>
        <strain evidence="7">0210CC35</strain>
        <strain evidence="8">0310NB44</strain>
        <strain evidence="9">1209TA19</strain>
    </source>
</reference>
<dbReference type="Proteomes" id="UP000241975">
    <property type="component" value="Segment"/>
</dbReference>
<dbReference type="Pfam" id="PF13640">
    <property type="entry name" value="2OG-FeII_Oxy_3"/>
    <property type="match status" value="1"/>
</dbReference>
<keyword evidence="2" id="KW-0479">Metal-binding</keyword>
<name>A0A1D8KQQ6_9CAUD</name>
<sequence>MAVNLLEKSLTDFIKPCERLTDYIKVYDDVCSEVLCNQIIDSFESEPKSHTFIDKSQRPTFTEMNISQQYMKKNPTWIGIQKQVQSVFIEYVSKYMDELDLGPDFPDKYAFEEFRVKKYRANSEDQFLDHTDVGDYNSARRFLVCFLYLNDVEEGGTTDFPKISHSVTPKCARMLIFPPNWMYRHAGRPVVNGKKYILGTYLHYL</sequence>
<evidence type="ECO:0000313" key="8">
    <source>
        <dbReference type="EMBL" id="AOV61202.1"/>
    </source>
</evidence>
<evidence type="ECO:0000256" key="3">
    <source>
        <dbReference type="ARBA" id="ARBA00022964"/>
    </source>
</evidence>
<keyword evidence="5" id="KW-0408">Iron</keyword>
<dbReference type="GeneID" id="30306226"/>
<proteinExistence type="predicted"/>
<dbReference type="EMBL" id="KU686207">
    <property type="protein sequence ID" value="AOV60988.1"/>
    <property type="molecule type" value="Genomic_DNA"/>
</dbReference>
<dbReference type="KEGG" id="vg:30306226"/>
<keyword evidence="4" id="KW-0560">Oxidoreductase</keyword>
<dbReference type="PANTHER" id="PTHR10869">
    <property type="entry name" value="PROLYL 4-HYDROXYLASE ALPHA SUBUNIT"/>
    <property type="match status" value="1"/>
</dbReference>
<dbReference type="InterPro" id="IPR006620">
    <property type="entry name" value="Pro_4_hyd_alph"/>
</dbReference>
<organism evidence="7 12">
    <name type="scientific">Synechococcus phage S-CAM22</name>
    <dbReference type="NCBI Taxonomy" id="1883365"/>
    <lineage>
        <taxon>Viruses</taxon>
        <taxon>Duplodnaviria</taxon>
        <taxon>Heunggongvirae</taxon>
        <taxon>Uroviricota</taxon>
        <taxon>Caudoviricetes</taxon>
        <taxon>Pantevenvirales</taxon>
        <taxon>Kyanoviridae</taxon>
        <taxon>Alisovirus</taxon>
        <taxon>Alisovirus socal22</taxon>
    </lineage>
</organism>
<evidence type="ECO:0000256" key="5">
    <source>
        <dbReference type="ARBA" id="ARBA00023004"/>
    </source>
</evidence>
<evidence type="ECO:0000313" key="12">
    <source>
        <dbReference type="Proteomes" id="UP000241975"/>
    </source>
</evidence>
<dbReference type="EMBL" id="KU686209">
    <property type="protein sequence ID" value="AOV61416.1"/>
    <property type="molecule type" value="Genomic_DNA"/>
</dbReference>
<dbReference type="OrthoDB" id="24122at10239"/>
<dbReference type="GO" id="GO:0051213">
    <property type="term" value="F:dioxygenase activity"/>
    <property type="evidence" value="ECO:0007669"/>
    <property type="project" value="UniProtKB-KW"/>
</dbReference>
<keyword evidence="3" id="KW-0223">Dioxygenase</keyword>
<evidence type="ECO:0000256" key="4">
    <source>
        <dbReference type="ARBA" id="ARBA00023002"/>
    </source>
</evidence>
<dbReference type="SMART" id="SM00702">
    <property type="entry name" value="P4Hc"/>
    <property type="match status" value="1"/>
</dbReference>
<evidence type="ECO:0000313" key="10">
    <source>
        <dbReference type="Proteomes" id="UP000202158"/>
    </source>
</evidence>
<dbReference type="Gene3D" id="2.60.120.620">
    <property type="entry name" value="q2cbj1_9rhob like domain"/>
    <property type="match status" value="1"/>
</dbReference>
<dbReference type="GO" id="GO:0005506">
    <property type="term" value="F:iron ion binding"/>
    <property type="evidence" value="ECO:0007669"/>
    <property type="project" value="InterPro"/>
</dbReference>
<evidence type="ECO:0000313" key="7">
    <source>
        <dbReference type="EMBL" id="AOV60988.1"/>
    </source>
</evidence>
<dbReference type="GO" id="GO:0016705">
    <property type="term" value="F:oxidoreductase activity, acting on paired donors, with incorporation or reduction of molecular oxygen"/>
    <property type="evidence" value="ECO:0007669"/>
    <property type="project" value="InterPro"/>
</dbReference>
<dbReference type="PANTHER" id="PTHR10869:SF246">
    <property type="entry name" value="TRANSMEMBRANE PROLYL 4-HYDROXYLASE"/>
    <property type="match status" value="1"/>
</dbReference>
<dbReference type="GO" id="GO:0031418">
    <property type="term" value="F:L-ascorbic acid binding"/>
    <property type="evidence" value="ECO:0007669"/>
    <property type="project" value="InterPro"/>
</dbReference>
<dbReference type="InterPro" id="IPR045054">
    <property type="entry name" value="P4HA-like"/>
</dbReference>
<evidence type="ECO:0000259" key="6">
    <source>
        <dbReference type="SMART" id="SM00702"/>
    </source>
</evidence>
<feature type="domain" description="Prolyl 4-hydroxylase alpha subunit" evidence="6">
    <location>
        <begin position="22"/>
        <end position="203"/>
    </location>
</feature>
<evidence type="ECO:0000256" key="2">
    <source>
        <dbReference type="ARBA" id="ARBA00022723"/>
    </source>
</evidence>
<dbReference type="Proteomes" id="UP000241089">
    <property type="component" value="Segment"/>
</dbReference>
<dbReference type="Proteomes" id="UP000202158">
    <property type="component" value="Segment"/>
</dbReference>
<evidence type="ECO:0000256" key="1">
    <source>
        <dbReference type="ARBA" id="ARBA00001961"/>
    </source>
</evidence>